<accession>A0A4U1EUX4</accession>
<sequence length="122" mass="14363">MEAELKRSTAGLLTLHDVKARLEALARQREMQWAQRERRERLRRWQLDARRGRECQREQRRRICGLSFSPDDGDEDAETPRARTRPWTRASCRTASARRLLCPPVRYSIEEASSQREKPSSA</sequence>
<comment type="caution">
    <text evidence="2">The sequence shown here is derived from an EMBL/GenBank/DDBJ whole genome shotgun (WGS) entry which is preliminary data.</text>
</comment>
<dbReference type="AlphaFoldDB" id="A0A4U1EUX4"/>
<dbReference type="EMBL" id="RWIC01000758">
    <property type="protein sequence ID" value="TKC40393.1"/>
    <property type="molecule type" value="Genomic_DNA"/>
</dbReference>
<evidence type="ECO:0000256" key="1">
    <source>
        <dbReference type="SAM" id="MobiDB-lite"/>
    </source>
</evidence>
<evidence type="ECO:0000313" key="3">
    <source>
        <dbReference type="Proteomes" id="UP000308365"/>
    </source>
</evidence>
<protein>
    <submittedName>
        <fullName evidence="2">Uncharacterized protein</fullName>
    </submittedName>
</protein>
<organism evidence="2 3">
    <name type="scientific">Monodon monoceros</name>
    <name type="common">Narwhal</name>
    <name type="synonym">Ceratodon monodon</name>
    <dbReference type="NCBI Taxonomy" id="40151"/>
    <lineage>
        <taxon>Eukaryota</taxon>
        <taxon>Metazoa</taxon>
        <taxon>Chordata</taxon>
        <taxon>Craniata</taxon>
        <taxon>Vertebrata</taxon>
        <taxon>Euteleostomi</taxon>
        <taxon>Mammalia</taxon>
        <taxon>Eutheria</taxon>
        <taxon>Laurasiatheria</taxon>
        <taxon>Artiodactyla</taxon>
        <taxon>Whippomorpha</taxon>
        <taxon>Cetacea</taxon>
        <taxon>Odontoceti</taxon>
        <taxon>Monodontidae</taxon>
        <taxon>Monodon</taxon>
    </lineage>
</organism>
<gene>
    <name evidence="2" type="ORF">EI555_019233</name>
</gene>
<name>A0A4U1EUX4_MONMO</name>
<feature type="region of interest" description="Disordered" evidence="1">
    <location>
        <begin position="66"/>
        <end position="90"/>
    </location>
</feature>
<dbReference type="Proteomes" id="UP000308365">
    <property type="component" value="Unassembled WGS sequence"/>
</dbReference>
<proteinExistence type="predicted"/>
<evidence type="ECO:0000313" key="2">
    <source>
        <dbReference type="EMBL" id="TKC40393.1"/>
    </source>
</evidence>
<reference evidence="3" key="1">
    <citation type="journal article" date="2019" name="IScience">
        <title>Narwhal Genome Reveals Long-Term Low Genetic Diversity despite Current Large Abundance Size.</title>
        <authorList>
            <person name="Westbury M.V."/>
            <person name="Petersen B."/>
            <person name="Garde E."/>
            <person name="Heide-Jorgensen M.P."/>
            <person name="Lorenzen E.D."/>
        </authorList>
    </citation>
    <scope>NUCLEOTIDE SEQUENCE [LARGE SCALE GENOMIC DNA]</scope>
</reference>